<dbReference type="FunFam" id="3.30.565.10:FF:000006">
    <property type="entry name" value="Sensor histidine kinase WalK"/>
    <property type="match status" value="1"/>
</dbReference>
<keyword evidence="12" id="KW-1185">Reference proteome</keyword>
<dbReference type="Pfam" id="PF00989">
    <property type="entry name" value="PAS"/>
    <property type="match status" value="1"/>
</dbReference>
<evidence type="ECO:0000256" key="1">
    <source>
        <dbReference type="ARBA" id="ARBA00000085"/>
    </source>
</evidence>
<dbReference type="PROSITE" id="PS50112">
    <property type="entry name" value="PAS"/>
    <property type="match status" value="1"/>
</dbReference>
<keyword evidence="5 11" id="KW-0418">Kinase</keyword>
<evidence type="ECO:0000256" key="2">
    <source>
        <dbReference type="ARBA" id="ARBA00012438"/>
    </source>
</evidence>
<evidence type="ECO:0000256" key="3">
    <source>
        <dbReference type="ARBA" id="ARBA00022553"/>
    </source>
</evidence>
<dbReference type="InterPro" id="IPR035965">
    <property type="entry name" value="PAS-like_dom_sf"/>
</dbReference>
<evidence type="ECO:0000313" key="12">
    <source>
        <dbReference type="Proteomes" id="UP000001880"/>
    </source>
</evidence>
<dbReference type="PROSITE" id="PS50110">
    <property type="entry name" value="RESPONSE_REGULATORY"/>
    <property type="match status" value="1"/>
</dbReference>
<dbReference type="SUPFAM" id="SSF55874">
    <property type="entry name" value="ATPase domain of HSP90 chaperone/DNA topoisomerase II/histidine kinase"/>
    <property type="match status" value="1"/>
</dbReference>
<dbReference type="EC" id="2.7.13.3" evidence="2"/>
<dbReference type="Pfam" id="PF00072">
    <property type="entry name" value="Response_reg"/>
    <property type="match status" value="1"/>
</dbReference>
<name>D0LSC5_HALO1</name>
<dbReference type="CDD" id="cd00082">
    <property type="entry name" value="HisKA"/>
    <property type="match status" value="1"/>
</dbReference>
<sequence>MSDERTELEIVRQQLAEAHATLDAIRCGEVDAVMVDTGDAHEVFTLQPADLPYREFLERMAEGALSLDADGLVLYCNQFLCGLLGLGREQLTGRPFSSFVLEGSRSEFEAALAASDSGSVAVTLRGAGERRVPVLLSYTPVGGGERRRTNLVVSDQRIRRRLQTVSAARDAAEAASTAKDRFLAVLGHELRNPLAALTSSVELLAHGAIDDQRRDWIHDSMARQLAQLRSLVDDLLDVTRIAQGKMVLRKAPVDIASVVADALESVSSLVNARKHTLVCEPIVERLEVFGDRTRLEQVIVNLVANAANYTEPGGRIELSARREGEHIRVAVVDTGVGIDAADIEHIFEPFAQVGEAGSGGLGIGLTLVRQLVELHGGTVEAESGGHGQGTTFRVSLPQGGEQPAPEPRPNPGQLPRGLRVVVVDDNEDSAQLMALLLAGYGLEVESVHRGTEVLPAVERHRAKLVLLDLGLPDISGYEVAQQLRQAGHDELVIVALTGFSHASARQRAEQAGCDAHAVKPLKAAQLATMVARFHERLKVD</sequence>
<dbReference type="SUPFAM" id="SSF52172">
    <property type="entry name" value="CheY-like"/>
    <property type="match status" value="1"/>
</dbReference>
<dbReference type="InterPro" id="IPR013767">
    <property type="entry name" value="PAS_fold"/>
</dbReference>
<dbReference type="SMART" id="SM00448">
    <property type="entry name" value="REC"/>
    <property type="match status" value="1"/>
</dbReference>
<dbReference type="PRINTS" id="PR00344">
    <property type="entry name" value="BCTRLSENSOR"/>
</dbReference>
<evidence type="ECO:0000259" key="8">
    <source>
        <dbReference type="PROSITE" id="PS50109"/>
    </source>
</evidence>
<dbReference type="SMART" id="SM00387">
    <property type="entry name" value="HATPase_c"/>
    <property type="match status" value="1"/>
</dbReference>
<dbReference type="Gene3D" id="3.40.50.2300">
    <property type="match status" value="1"/>
</dbReference>
<dbReference type="NCBIfam" id="TIGR00229">
    <property type="entry name" value="sensory_box"/>
    <property type="match status" value="1"/>
</dbReference>
<dbReference type="RefSeq" id="WP_012828224.1">
    <property type="nucleotide sequence ID" value="NC_013440.1"/>
</dbReference>
<accession>D0LSC5</accession>
<dbReference type="GO" id="GO:0005886">
    <property type="term" value="C:plasma membrane"/>
    <property type="evidence" value="ECO:0007669"/>
    <property type="project" value="TreeGrafter"/>
</dbReference>
<dbReference type="eggNOG" id="COG2205">
    <property type="taxonomic scope" value="Bacteria"/>
</dbReference>
<evidence type="ECO:0000313" key="11">
    <source>
        <dbReference type="EMBL" id="ACY15624.1"/>
    </source>
</evidence>
<dbReference type="Gene3D" id="3.30.565.10">
    <property type="entry name" value="Histidine kinase-like ATPase, C-terminal domain"/>
    <property type="match status" value="1"/>
</dbReference>
<dbReference type="EMBL" id="CP001804">
    <property type="protein sequence ID" value="ACY15624.1"/>
    <property type="molecule type" value="Genomic_DNA"/>
</dbReference>
<dbReference type="SMART" id="SM00091">
    <property type="entry name" value="PAS"/>
    <property type="match status" value="1"/>
</dbReference>
<evidence type="ECO:0000256" key="7">
    <source>
        <dbReference type="SAM" id="MobiDB-lite"/>
    </source>
</evidence>
<dbReference type="GO" id="GO:0009927">
    <property type="term" value="F:histidine phosphotransfer kinase activity"/>
    <property type="evidence" value="ECO:0007669"/>
    <property type="project" value="TreeGrafter"/>
</dbReference>
<dbReference type="InterPro" id="IPR003594">
    <property type="entry name" value="HATPase_dom"/>
</dbReference>
<dbReference type="PANTHER" id="PTHR43047:SF72">
    <property type="entry name" value="OSMOSENSING HISTIDINE PROTEIN KINASE SLN1"/>
    <property type="match status" value="1"/>
</dbReference>
<dbReference type="AlphaFoldDB" id="D0LSC5"/>
<gene>
    <name evidence="11" type="ordered locus">Hoch_3122</name>
</gene>
<dbReference type="CDD" id="cd00130">
    <property type="entry name" value="PAS"/>
    <property type="match status" value="1"/>
</dbReference>
<evidence type="ECO:0000259" key="10">
    <source>
        <dbReference type="PROSITE" id="PS50112"/>
    </source>
</evidence>
<dbReference type="Gene3D" id="3.30.450.20">
    <property type="entry name" value="PAS domain"/>
    <property type="match status" value="1"/>
</dbReference>
<evidence type="ECO:0000259" key="9">
    <source>
        <dbReference type="PROSITE" id="PS50110"/>
    </source>
</evidence>
<dbReference type="Gene3D" id="1.10.287.130">
    <property type="match status" value="1"/>
</dbReference>
<organism evidence="11 12">
    <name type="scientific">Haliangium ochraceum (strain DSM 14365 / JCM 11303 / SMP-2)</name>
    <dbReference type="NCBI Taxonomy" id="502025"/>
    <lineage>
        <taxon>Bacteria</taxon>
        <taxon>Pseudomonadati</taxon>
        <taxon>Myxococcota</taxon>
        <taxon>Polyangia</taxon>
        <taxon>Haliangiales</taxon>
        <taxon>Kofleriaceae</taxon>
        <taxon>Haliangium</taxon>
    </lineage>
</organism>
<dbReference type="SMART" id="SM00388">
    <property type="entry name" value="HisKA"/>
    <property type="match status" value="1"/>
</dbReference>
<feature type="domain" description="Response regulatory" evidence="9">
    <location>
        <begin position="419"/>
        <end position="534"/>
    </location>
</feature>
<feature type="domain" description="PAS" evidence="10">
    <location>
        <begin position="49"/>
        <end position="119"/>
    </location>
</feature>
<dbReference type="PANTHER" id="PTHR43047">
    <property type="entry name" value="TWO-COMPONENT HISTIDINE PROTEIN KINASE"/>
    <property type="match status" value="1"/>
</dbReference>
<dbReference type="InterPro" id="IPR036890">
    <property type="entry name" value="HATPase_C_sf"/>
</dbReference>
<keyword evidence="3 6" id="KW-0597">Phosphoprotein</keyword>
<dbReference type="InterPro" id="IPR004358">
    <property type="entry name" value="Sig_transdc_His_kin-like_C"/>
</dbReference>
<reference evidence="11 12" key="1">
    <citation type="journal article" date="2010" name="Stand. Genomic Sci.">
        <title>Complete genome sequence of Haliangium ochraceum type strain (SMP-2).</title>
        <authorList>
            <consortium name="US DOE Joint Genome Institute (JGI-PGF)"/>
            <person name="Ivanova N."/>
            <person name="Daum C."/>
            <person name="Lang E."/>
            <person name="Abt B."/>
            <person name="Kopitz M."/>
            <person name="Saunders E."/>
            <person name="Lapidus A."/>
            <person name="Lucas S."/>
            <person name="Glavina Del Rio T."/>
            <person name="Nolan M."/>
            <person name="Tice H."/>
            <person name="Copeland A."/>
            <person name="Cheng J.F."/>
            <person name="Chen F."/>
            <person name="Bruce D."/>
            <person name="Goodwin L."/>
            <person name="Pitluck S."/>
            <person name="Mavromatis K."/>
            <person name="Pati A."/>
            <person name="Mikhailova N."/>
            <person name="Chen A."/>
            <person name="Palaniappan K."/>
            <person name="Land M."/>
            <person name="Hauser L."/>
            <person name="Chang Y.J."/>
            <person name="Jeffries C.D."/>
            <person name="Detter J.C."/>
            <person name="Brettin T."/>
            <person name="Rohde M."/>
            <person name="Goker M."/>
            <person name="Bristow J."/>
            <person name="Markowitz V."/>
            <person name="Eisen J.A."/>
            <person name="Hugenholtz P."/>
            <person name="Kyrpides N.C."/>
            <person name="Klenk H.P."/>
        </authorList>
    </citation>
    <scope>NUCLEOTIDE SEQUENCE [LARGE SCALE GENOMIC DNA]</scope>
    <source>
        <strain evidence="12">DSM 14365 / CIP 107738 / JCM 11303 / AJ 13395 / SMP-2</strain>
    </source>
</reference>
<feature type="region of interest" description="Disordered" evidence="7">
    <location>
        <begin position="379"/>
        <end position="415"/>
    </location>
</feature>
<dbReference type="SUPFAM" id="SSF55785">
    <property type="entry name" value="PYP-like sensor domain (PAS domain)"/>
    <property type="match status" value="1"/>
</dbReference>
<feature type="domain" description="Histidine kinase" evidence="8">
    <location>
        <begin position="185"/>
        <end position="400"/>
    </location>
</feature>
<evidence type="ECO:0000256" key="4">
    <source>
        <dbReference type="ARBA" id="ARBA00022679"/>
    </source>
</evidence>
<dbReference type="PROSITE" id="PS50109">
    <property type="entry name" value="HIS_KIN"/>
    <property type="match status" value="1"/>
</dbReference>
<dbReference type="STRING" id="502025.Hoch_3122"/>
<dbReference type="GO" id="GO:0006355">
    <property type="term" value="P:regulation of DNA-templated transcription"/>
    <property type="evidence" value="ECO:0007669"/>
    <property type="project" value="InterPro"/>
</dbReference>
<dbReference type="Pfam" id="PF02518">
    <property type="entry name" value="HATPase_c"/>
    <property type="match status" value="1"/>
</dbReference>
<proteinExistence type="predicted"/>
<comment type="catalytic activity">
    <reaction evidence="1">
        <text>ATP + protein L-histidine = ADP + protein N-phospho-L-histidine.</text>
        <dbReference type="EC" id="2.7.13.3"/>
    </reaction>
</comment>
<dbReference type="Proteomes" id="UP000001880">
    <property type="component" value="Chromosome"/>
</dbReference>
<dbReference type="SUPFAM" id="SSF47384">
    <property type="entry name" value="Homodimeric domain of signal transducing histidine kinase"/>
    <property type="match status" value="1"/>
</dbReference>
<dbReference type="InterPro" id="IPR001789">
    <property type="entry name" value="Sig_transdc_resp-reg_receiver"/>
</dbReference>
<protein>
    <recommendedName>
        <fullName evidence="2">histidine kinase</fullName>
        <ecNumber evidence="2">2.7.13.3</ecNumber>
    </recommendedName>
</protein>
<dbReference type="InterPro" id="IPR003661">
    <property type="entry name" value="HisK_dim/P_dom"/>
</dbReference>
<evidence type="ECO:0000256" key="5">
    <source>
        <dbReference type="ARBA" id="ARBA00022777"/>
    </source>
</evidence>
<dbReference type="InterPro" id="IPR036097">
    <property type="entry name" value="HisK_dim/P_sf"/>
</dbReference>
<dbReference type="eggNOG" id="COG0784">
    <property type="taxonomic scope" value="Bacteria"/>
</dbReference>
<dbReference type="InterPro" id="IPR011006">
    <property type="entry name" value="CheY-like_superfamily"/>
</dbReference>
<dbReference type="GO" id="GO:0000155">
    <property type="term" value="F:phosphorelay sensor kinase activity"/>
    <property type="evidence" value="ECO:0007669"/>
    <property type="project" value="InterPro"/>
</dbReference>
<dbReference type="InterPro" id="IPR000014">
    <property type="entry name" value="PAS"/>
</dbReference>
<feature type="modified residue" description="4-aspartylphosphate" evidence="6">
    <location>
        <position position="468"/>
    </location>
</feature>
<keyword evidence="4" id="KW-0808">Transferase</keyword>
<dbReference type="HOGENOM" id="CLU_000445_114_15_7"/>
<dbReference type="Pfam" id="PF00512">
    <property type="entry name" value="HisKA"/>
    <property type="match status" value="1"/>
</dbReference>
<dbReference type="InterPro" id="IPR005467">
    <property type="entry name" value="His_kinase_dom"/>
</dbReference>
<dbReference type="KEGG" id="hoh:Hoch_3122"/>
<evidence type="ECO:0000256" key="6">
    <source>
        <dbReference type="PROSITE-ProRule" id="PRU00169"/>
    </source>
</evidence>